<dbReference type="Gene3D" id="2.30.42.10">
    <property type="match status" value="1"/>
</dbReference>
<dbReference type="InterPro" id="IPR011042">
    <property type="entry name" value="6-blade_b-propeller_TolB-like"/>
</dbReference>
<feature type="active site" description="Charge relay system" evidence="8">
    <location>
        <position position="1025"/>
    </location>
</feature>
<dbReference type="Pfam" id="PF26550">
    <property type="entry name" value="Tricorn_2nd"/>
    <property type="match status" value="1"/>
</dbReference>
<reference evidence="12" key="1">
    <citation type="submission" date="2017-08" db="EMBL/GenBank/DDBJ databases">
        <authorList>
            <person name="Grouzdev D.S."/>
            <person name="Gaisin V.A."/>
            <person name="Rysina M.S."/>
            <person name="Gorlenko V.M."/>
        </authorList>
    </citation>
    <scope>NUCLEOTIDE SEQUENCE [LARGE SCALE GENOMIC DNA]</scope>
    <source>
        <strain evidence="12">Kir15-3F</strain>
    </source>
</reference>
<dbReference type="GO" id="GO:0005737">
    <property type="term" value="C:cytoplasm"/>
    <property type="evidence" value="ECO:0007669"/>
    <property type="project" value="UniProtKB-SubCell"/>
</dbReference>
<keyword evidence="6 7" id="KW-0720">Serine protease</keyword>
<evidence type="ECO:0000313" key="12">
    <source>
        <dbReference type="Proteomes" id="UP000220527"/>
    </source>
</evidence>
<dbReference type="InterPro" id="IPR036034">
    <property type="entry name" value="PDZ_sf"/>
</dbReference>
<comment type="subcellular location">
    <subcellularLocation>
        <location evidence="1 7">Cytoplasm</location>
    </subcellularLocation>
</comment>
<sequence>MSAIDPDGRWVAFVHAGDLWLVDAAGGVAERLTAHPASHYSPRFSPDGRQLAFTSNRSGSGDVYLLPLHGGTARQLTFHDARHTVEDWTPDGSALYVSSGRDQCGTALYRVGLEGMMPTLLYAEPYEQLGQLSVAPDGVWVAFSNMRERWWRRGPNPFAPGEIWLGPTDPDENALRLIAGPGPVAGYPQLAAPYAGRNAWPLWAADGRGIYFVSDRDGNENLWYQPLDGGLPKQITFLRDGRLLHPQIARNAGLIVFEREGQIWRCDLETGEVAPTQITARGDGKVMPVRYEHWQRGFSDMRLSPDGKKVAFVARGEIFADFADKETDRELRQGPSFRVTDTRARERQPVWTPNSRTLLYVSDRHGEDEIYRYDFVTRQEQRLTHDLQPKQLPRVSPDGTWLAYLSGHDRVQLLNLVEEGAEVRELCRARFVVAADLAWSPNSRWLAYIAQDERFFSNVYIVPVEGGTPRQITFLSNLDGGDLLWAPNGQFIIFTTEHYRAEAQIVRVDLLPPHPLFREAEFEKLFQEKKEKKEQQRKDEGAPEPEGDEQPTEEAPEPEQGVKHAQERAEFERLLAGIERRLRFLTPIQMDATAAALSPDSKELLFTAIVAGKLNLWALPLDEPRADHPPRQLTASESSKYAVQFAPDGKTFFYLEDGVITMRKFPSGNDPVRVHVRAEVTVDFHAEKLQIFGEAWRALRDSFYDPTFRGQDWNALRERFAPWVAGVQTTGELHSLINLMVGELRTSHLGIRFGAWMGSDGYTGIMLDAGVLRQHGHARIERIIPDSPAALVAQPPVAGEYLCSIDGTALGPGVSLDQLLRRSVGRRVRLGLAATPSGTEVREVDVRPVDAATYWQLRYRDWVHQNEAYVHRVSQGRLGYVHIDRMSYPAYQQFLADLDAEAHGKDGVIVDVRYNGGGHTATFILDVLTRRSSLLSGFRERATLDASHLAGNRVLNRPTVLITNERSASNTEMLSESYRRLGLGRVVGRPTAGAVIWAYTMRLLDGAGLRLPRLSVVTPEGEDLEGRGRPVDVEVARPLGEWNRGRDRQLDAAVEVLLGK</sequence>
<feature type="domain" description="Tail specific protease" evidence="10">
    <location>
        <begin position="839"/>
        <end position="1036"/>
    </location>
</feature>
<dbReference type="SUPFAM" id="SSF50156">
    <property type="entry name" value="PDZ domain-like"/>
    <property type="match status" value="1"/>
</dbReference>
<evidence type="ECO:0000256" key="2">
    <source>
        <dbReference type="ARBA" id="ARBA00008524"/>
    </source>
</evidence>
<dbReference type="Gene3D" id="2.120.10.60">
    <property type="entry name" value="Tricorn protease N-terminal domain"/>
    <property type="match status" value="2"/>
</dbReference>
<evidence type="ECO:0000256" key="9">
    <source>
        <dbReference type="SAM" id="MobiDB-lite"/>
    </source>
</evidence>
<dbReference type="SUPFAM" id="SSF69304">
    <property type="entry name" value="Tricorn protease N-terminal domain"/>
    <property type="match status" value="1"/>
</dbReference>
<feature type="compositionally biased region" description="Basic and acidic residues" evidence="9">
    <location>
        <begin position="529"/>
        <end position="541"/>
    </location>
</feature>
<keyword evidence="5 7" id="KW-0378">Hydrolase</keyword>
<dbReference type="InterPro" id="IPR028204">
    <property type="entry name" value="Tricorn_C1"/>
</dbReference>
<dbReference type="SUPFAM" id="SSF82171">
    <property type="entry name" value="DPP6 N-terminal domain-like"/>
    <property type="match status" value="1"/>
</dbReference>
<dbReference type="GO" id="GO:0006508">
    <property type="term" value="P:proteolysis"/>
    <property type="evidence" value="ECO:0007669"/>
    <property type="project" value="UniProtKB-UniRule"/>
</dbReference>
<dbReference type="Gene3D" id="3.90.226.10">
    <property type="entry name" value="2-enoyl-CoA Hydratase, Chain A, domain 1"/>
    <property type="match status" value="1"/>
</dbReference>
<feature type="region of interest" description="Disordered" evidence="9">
    <location>
        <begin position="529"/>
        <end position="566"/>
    </location>
</feature>
<protein>
    <recommendedName>
        <fullName evidence="7">Tricorn protease homolog</fullName>
        <ecNumber evidence="7">3.4.21.-</ecNumber>
    </recommendedName>
</protein>
<evidence type="ECO:0000256" key="5">
    <source>
        <dbReference type="ARBA" id="ARBA00022801"/>
    </source>
</evidence>
<evidence type="ECO:0000256" key="1">
    <source>
        <dbReference type="ARBA" id="ARBA00004496"/>
    </source>
</evidence>
<gene>
    <name evidence="11" type="ORF">CJ255_07700</name>
</gene>
<evidence type="ECO:0000256" key="6">
    <source>
        <dbReference type="ARBA" id="ARBA00022825"/>
    </source>
</evidence>
<dbReference type="Gene3D" id="2.120.10.30">
    <property type="entry name" value="TolB, C-terminal domain"/>
    <property type="match status" value="2"/>
</dbReference>
<comment type="function">
    <text evidence="7">Degrades oligopeptides.</text>
</comment>
<dbReference type="OrthoDB" id="9812068at2"/>
<accession>A0A2A6RKQ4</accession>
<dbReference type="GO" id="GO:0008236">
    <property type="term" value="F:serine-type peptidase activity"/>
    <property type="evidence" value="ECO:0007669"/>
    <property type="project" value="UniProtKB-UniRule"/>
</dbReference>
<keyword evidence="3 7" id="KW-0963">Cytoplasm</keyword>
<evidence type="ECO:0000313" key="11">
    <source>
        <dbReference type="EMBL" id="PDW03622.1"/>
    </source>
</evidence>
<dbReference type="AlphaFoldDB" id="A0A2A6RKQ4"/>
<dbReference type="Pfam" id="PF26549">
    <property type="entry name" value="Tricorn_N"/>
    <property type="match status" value="1"/>
</dbReference>
<dbReference type="InterPro" id="IPR012393">
    <property type="entry name" value="Tricorn_protease"/>
</dbReference>
<dbReference type="EMBL" id="NQWI01000025">
    <property type="protein sequence ID" value="PDW03622.1"/>
    <property type="molecule type" value="Genomic_DNA"/>
</dbReference>
<dbReference type="Proteomes" id="UP000220527">
    <property type="component" value="Unassembled WGS sequence"/>
</dbReference>
<organism evidence="11 12">
    <name type="scientific">Candidatus Viridilinea mediisalina</name>
    <dbReference type="NCBI Taxonomy" id="2024553"/>
    <lineage>
        <taxon>Bacteria</taxon>
        <taxon>Bacillati</taxon>
        <taxon>Chloroflexota</taxon>
        <taxon>Chloroflexia</taxon>
        <taxon>Chloroflexales</taxon>
        <taxon>Chloroflexineae</taxon>
        <taxon>Oscillochloridaceae</taxon>
        <taxon>Candidatus Viridilinea</taxon>
    </lineage>
</organism>
<dbReference type="CDD" id="cd07562">
    <property type="entry name" value="Peptidase_S41_TRI"/>
    <property type="match status" value="1"/>
</dbReference>
<keyword evidence="12" id="KW-1185">Reference proteome</keyword>
<dbReference type="Gene3D" id="3.30.750.44">
    <property type="match status" value="1"/>
</dbReference>
<name>A0A2A6RKQ4_9CHLR</name>
<dbReference type="Pfam" id="PF03572">
    <property type="entry name" value="Peptidase_S41"/>
    <property type="match status" value="1"/>
</dbReference>
<dbReference type="EC" id="3.4.21.-" evidence="7"/>
<evidence type="ECO:0000256" key="7">
    <source>
        <dbReference type="PIRNR" id="PIRNR036421"/>
    </source>
</evidence>
<dbReference type="SMART" id="SM00245">
    <property type="entry name" value="TSPc"/>
    <property type="match status" value="1"/>
</dbReference>
<evidence type="ECO:0000256" key="8">
    <source>
        <dbReference type="PIRSR" id="PIRSR036421-1"/>
    </source>
</evidence>
<proteinExistence type="inferred from homology"/>
<dbReference type="PANTHER" id="PTHR43253">
    <property type="entry name" value="TRICORN PROTEASE HOMOLOG 2-RELATED"/>
    <property type="match status" value="1"/>
</dbReference>
<evidence type="ECO:0000259" key="10">
    <source>
        <dbReference type="SMART" id="SM00245"/>
    </source>
</evidence>
<dbReference type="Pfam" id="PF14684">
    <property type="entry name" value="Tricorn_C1"/>
    <property type="match status" value="1"/>
</dbReference>
<evidence type="ECO:0000256" key="4">
    <source>
        <dbReference type="ARBA" id="ARBA00022670"/>
    </source>
</evidence>
<dbReference type="InterPro" id="IPR029045">
    <property type="entry name" value="ClpP/crotonase-like_dom_sf"/>
</dbReference>
<dbReference type="PIRSF" id="PIRSF036421">
    <property type="entry name" value="Tricorn_protease"/>
    <property type="match status" value="1"/>
</dbReference>
<dbReference type="PANTHER" id="PTHR43253:SF1">
    <property type="entry name" value="TRICORN PROTEASE HOMOLOG 2-RELATED"/>
    <property type="match status" value="1"/>
</dbReference>
<comment type="caution">
    <text evidence="11">The sequence shown here is derived from an EMBL/GenBank/DDBJ whole genome shotgun (WGS) entry which is preliminary data.</text>
</comment>
<evidence type="ECO:0000256" key="3">
    <source>
        <dbReference type="ARBA" id="ARBA00022490"/>
    </source>
</evidence>
<keyword evidence="4 7" id="KW-0645">Protease</keyword>
<comment type="similarity">
    <text evidence="2 7">Belongs to the peptidase S41B family.</text>
</comment>
<dbReference type="InterPro" id="IPR005151">
    <property type="entry name" value="Tail-specific_protease"/>
</dbReference>
<feature type="active site" description="Nucleophile" evidence="8">
    <location>
        <position position="969"/>
    </location>
</feature>
<feature type="active site" description="Charge relay system" evidence="8">
    <location>
        <position position="748"/>
    </location>
</feature>
<dbReference type="SUPFAM" id="SSF52096">
    <property type="entry name" value="ClpP/crotonase"/>
    <property type="match status" value="1"/>
</dbReference>
<feature type="compositionally biased region" description="Acidic residues" evidence="9">
    <location>
        <begin position="542"/>
        <end position="557"/>
    </location>
</feature>